<keyword evidence="4" id="KW-0614">Plasmid</keyword>
<dbReference type="EMBL" id="WJND01000018">
    <property type="protein sequence ID" value="MRG90117.1"/>
    <property type="molecule type" value="Genomic_DNA"/>
</dbReference>
<dbReference type="InterPro" id="IPR029069">
    <property type="entry name" value="HotDog_dom_sf"/>
</dbReference>
<comment type="similarity">
    <text evidence="1">Belongs to the thioester dehydratase family. FabZ subfamily.</text>
</comment>
<reference evidence="4 5" key="1">
    <citation type="journal article" date="2018" name="J Appl Environ Microbiol">
        <title>The gut symbionts Lactobacillus reuteri R2lc and 2010 encode a polyketide synthase cluster that activates the mammalian aryl-hydrocarbon receptor.</title>
        <authorList>
            <person name="Ozcam M."/>
            <person name="Roos S."/>
            <person name="Van Pijkeren J.P."/>
        </authorList>
    </citation>
    <scope>NUCLEOTIDE SEQUENCE [LARGE SCALE GENOMIC DNA]</scope>
    <source>
        <strain evidence="4 5">R2lc</strain>
        <plasmid evidence="4">pVP-R2lc02</plasmid>
        <plasmid evidence="5">pvp-r2lc02</plasmid>
    </source>
</reference>
<accession>A0A3M6SGG6</accession>
<geneLocation type="plasmid" evidence="4">
    <name>pVP-R2lc02</name>
</geneLocation>
<dbReference type="PANTHER" id="PTHR30272">
    <property type="entry name" value="3-HYDROXYACYL-[ACYL-CARRIER-PROTEIN] DEHYDRATASE"/>
    <property type="match status" value="1"/>
</dbReference>
<evidence type="ECO:0000313" key="3">
    <source>
        <dbReference type="EMBL" id="MRG90117.1"/>
    </source>
</evidence>
<dbReference type="InterPro" id="IPR013114">
    <property type="entry name" value="FabA_FabZ"/>
</dbReference>
<evidence type="ECO:0000313" key="5">
    <source>
        <dbReference type="Proteomes" id="UP000276940"/>
    </source>
</evidence>
<evidence type="ECO:0000313" key="4">
    <source>
        <dbReference type="EMBL" id="RMX26564.1"/>
    </source>
</evidence>
<dbReference type="EMBL" id="PTLS01000016">
    <property type="protein sequence ID" value="RMX26564.1"/>
    <property type="molecule type" value="Genomic_DNA"/>
</dbReference>
<dbReference type="PANTHER" id="PTHR30272:SF1">
    <property type="entry name" value="3-HYDROXYACYL-[ACYL-CARRIER-PROTEIN] DEHYDRATASE"/>
    <property type="match status" value="1"/>
</dbReference>
<dbReference type="Pfam" id="PF07977">
    <property type="entry name" value="FabA"/>
    <property type="match status" value="1"/>
</dbReference>
<dbReference type="Proteomes" id="UP000460207">
    <property type="component" value="Unassembled WGS sequence"/>
</dbReference>
<dbReference type="AlphaFoldDB" id="A0A3M6SGG6"/>
<evidence type="ECO:0008006" key="7">
    <source>
        <dbReference type="Google" id="ProtNLM"/>
    </source>
</evidence>
<dbReference type="CDD" id="cd01288">
    <property type="entry name" value="FabZ"/>
    <property type="match status" value="1"/>
</dbReference>
<dbReference type="Proteomes" id="UP000276940">
    <property type="component" value="Plasmid pVP-R2lc02"/>
</dbReference>
<dbReference type="GO" id="GO:0016829">
    <property type="term" value="F:lyase activity"/>
    <property type="evidence" value="ECO:0007669"/>
    <property type="project" value="UniProtKB-KW"/>
</dbReference>
<geneLocation type="plasmid" evidence="5">
    <name>pvp-r2lc02</name>
</geneLocation>
<keyword evidence="2" id="KW-0456">Lyase</keyword>
<sequence length="133" mass="15377">MLPQKEPFRFLDTVECFDREKRMITALQQFGSEEFFFKGHFPNNPIVPGVLLTESIAQAGLILISLLEGQKVKIGYLAQIEKTKFFKEVYPDEQVKVKCSLKKKIGKYYYIAGEVYSQQLNKRCMRATVIVCI</sequence>
<protein>
    <recommendedName>
        <fullName evidence="7">Beta-hydroxyacyl-ACP dehydratase</fullName>
    </recommendedName>
</protein>
<name>A0A3M6SGG6_LIMRT</name>
<dbReference type="RefSeq" id="WP_124215893.1">
    <property type="nucleotide sequence ID" value="NZ_CM011640.1"/>
</dbReference>
<dbReference type="Gene3D" id="3.10.129.10">
    <property type="entry name" value="Hotdog Thioesterase"/>
    <property type="match status" value="1"/>
</dbReference>
<organism evidence="4 5">
    <name type="scientific">Limosilactobacillus reuteri</name>
    <name type="common">Lactobacillus reuteri</name>
    <dbReference type="NCBI Taxonomy" id="1598"/>
    <lineage>
        <taxon>Bacteria</taxon>
        <taxon>Bacillati</taxon>
        <taxon>Bacillota</taxon>
        <taxon>Bacilli</taxon>
        <taxon>Lactobacillales</taxon>
        <taxon>Lactobacillaceae</taxon>
        <taxon>Limosilactobacillus</taxon>
    </lineage>
</organism>
<gene>
    <name evidence="4" type="ORF">C5O77_01070</name>
    <name evidence="3" type="ORF">GIX76_09015</name>
</gene>
<proteinExistence type="inferred from homology"/>
<dbReference type="SUPFAM" id="SSF54637">
    <property type="entry name" value="Thioesterase/thiol ester dehydrase-isomerase"/>
    <property type="match status" value="1"/>
</dbReference>
<evidence type="ECO:0000313" key="6">
    <source>
        <dbReference type="Proteomes" id="UP000460207"/>
    </source>
</evidence>
<comment type="caution">
    <text evidence="4">The sequence shown here is derived from an EMBL/GenBank/DDBJ whole genome shotgun (WGS) entry which is preliminary data.</text>
</comment>
<reference evidence="3 6" key="2">
    <citation type="submission" date="2019-11" db="EMBL/GenBank/DDBJ databases">
        <title>Draft genome sequence of 12 host-associated Lactobacillus reuteri rodent strains.</title>
        <authorList>
            <person name="Zhang S."/>
            <person name="Ozcam M."/>
            <person name="Van Pijkeren J.P."/>
        </authorList>
    </citation>
    <scope>NUCLEOTIDE SEQUENCE [LARGE SCALE GENOMIC DNA]</scope>
    <source>
        <strain evidence="3 6">N4I</strain>
    </source>
</reference>
<evidence type="ECO:0000256" key="2">
    <source>
        <dbReference type="ARBA" id="ARBA00023239"/>
    </source>
</evidence>
<evidence type="ECO:0000256" key="1">
    <source>
        <dbReference type="ARBA" id="ARBA00009174"/>
    </source>
</evidence>